<evidence type="ECO:0000313" key="3">
    <source>
        <dbReference type="Proteomes" id="UP001519271"/>
    </source>
</evidence>
<evidence type="ECO:0000259" key="1">
    <source>
        <dbReference type="Pfam" id="PF09189"/>
    </source>
</evidence>
<dbReference type="Gene3D" id="3.30.1370.80">
    <property type="entry name" value="Molybdopterin cofactor biosynthesis MoaD-related, C-terminal domain"/>
    <property type="match status" value="1"/>
</dbReference>
<dbReference type="InterPro" id="IPR036473">
    <property type="entry name" value="Mopterin_CF_MoaD-rel_C_sf"/>
</dbReference>
<dbReference type="RefSeq" id="WP_209460097.1">
    <property type="nucleotide sequence ID" value="NZ_JAGGKC010000021.1"/>
</dbReference>
<dbReference type="Proteomes" id="UP001519271">
    <property type="component" value="Unassembled WGS sequence"/>
</dbReference>
<reference evidence="2 3" key="1">
    <citation type="submission" date="2021-03" db="EMBL/GenBank/DDBJ databases">
        <title>Genomic Encyclopedia of Type Strains, Phase IV (KMG-IV): sequencing the most valuable type-strain genomes for metagenomic binning, comparative biology and taxonomic classification.</title>
        <authorList>
            <person name="Goeker M."/>
        </authorList>
    </citation>
    <scope>NUCLEOTIDE SEQUENCE [LARGE SCALE GENOMIC DNA]</scope>
    <source>
        <strain evidence="2 3">DSM 6139</strain>
    </source>
</reference>
<dbReference type="Pfam" id="PF09189">
    <property type="entry name" value="MoaD_arch"/>
    <property type="match status" value="1"/>
</dbReference>
<proteinExistence type="predicted"/>
<sequence>MTKKTFLMRGKERQEFLEYFSRLGGISSEESDGTMLFKGEGWMAEIGPQTVYMLKTITFPEVEVTIEADDKVFEGLLKDYRIKFLTAGG</sequence>
<accession>A0ABS4G5S7</accession>
<evidence type="ECO:0000313" key="2">
    <source>
        <dbReference type="EMBL" id="MBP1919912.1"/>
    </source>
</evidence>
<gene>
    <name evidence="2" type="ORF">J2Z34_002408</name>
</gene>
<keyword evidence="3" id="KW-1185">Reference proteome</keyword>
<dbReference type="InterPro" id="IPR015272">
    <property type="entry name" value="MoadD_C"/>
</dbReference>
<comment type="caution">
    <text evidence="2">The sequence shown here is derived from an EMBL/GenBank/DDBJ whole genome shotgun (WGS) entry which is preliminary data.</text>
</comment>
<name>A0ABS4G5S7_9CLOT</name>
<protein>
    <recommendedName>
        <fullName evidence="1">Molybdopterin cofactor biosynthesis MoaD-related C-terminal domain-containing protein</fullName>
    </recommendedName>
</protein>
<feature type="domain" description="Molybdopterin cofactor biosynthesis MoaD-related C-terminal" evidence="1">
    <location>
        <begin position="6"/>
        <end position="89"/>
    </location>
</feature>
<dbReference type="EMBL" id="JAGGKC010000021">
    <property type="protein sequence ID" value="MBP1919912.1"/>
    <property type="molecule type" value="Genomic_DNA"/>
</dbReference>
<organism evidence="2 3">
    <name type="scientific">Youngiibacter multivorans</name>
    <dbReference type="NCBI Taxonomy" id="937251"/>
    <lineage>
        <taxon>Bacteria</taxon>
        <taxon>Bacillati</taxon>
        <taxon>Bacillota</taxon>
        <taxon>Clostridia</taxon>
        <taxon>Eubacteriales</taxon>
        <taxon>Clostridiaceae</taxon>
        <taxon>Youngiibacter</taxon>
    </lineage>
</organism>